<name>A0A1H1Z6B7_9MICO</name>
<dbReference type="STRING" id="589382.SAMN04489721_3029"/>
<dbReference type="Proteomes" id="UP000199482">
    <property type="component" value="Chromosome I"/>
</dbReference>
<evidence type="ECO:0000313" key="2">
    <source>
        <dbReference type="Proteomes" id="UP000199482"/>
    </source>
</evidence>
<organism evidence="1 2">
    <name type="scientific">Agromyces flavus</name>
    <dbReference type="NCBI Taxonomy" id="589382"/>
    <lineage>
        <taxon>Bacteria</taxon>
        <taxon>Bacillati</taxon>
        <taxon>Actinomycetota</taxon>
        <taxon>Actinomycetes</taxon>
        <taxon>Micrococcales</taxon>
        <taxon>Microbacteriaceae</taxon>
        <taxon>Agromyces</taxon>
    </lineage>
</organism>
<protein>
    <submittedName>
        <fullName evidence="1">Uncharacterized nucleotidyltransferase</fullName>
    </submittedName>
</protein>
<gene>
    <name evidence="1" type="ORF">SAMN04489721_3029</name>
</gene>
<sequence>MSRAGDPPLTAVPAVVRLHLGRAAVQVLAGGHRVDLLHIKGDAVEVAVRPPTSPGSDVDVLVRPEHASALDRVLRDLGWSVYSTYLGGSPFGHAQTYHHDTWGFLDVHRSFPGIGLAPSPAFERLWATRRTIEFASVRCSVPSLPAQAVIVILNAARARRPLEPDGAWNDAGPRREIEIEVDELEARLAFDAAFGRLDNHRGAREYRLWKAITQGGGRVEEWLGRVQAAPTFRARAALVLRAPLVNRAHLEHRLGRRPSSGDIFREFLARPARGIREATRRKDA</sequence>
<dbReference type="OrthoDB" id="3782133at2"/>
<keyword evidence="1" id="KW-0808">Transferase</keyword>
<accession>A0A1H1Z6B7</accession>
<dbReference type="GO" id="GO:0016740">
    <property type="term" value="F:transferase activity"/>
    <property type="evidence" value="ECO:0007669"/>
    <property type="project" value="UniProtKB-KW"/>
</dbReference>
<reference evidence="2" key="1">
    <citation type="submission" date="2016-10" db="EMBL/GenBank/DDBJ databases">
        <authorList>
            <person name="Varghese N."/>
            <person name="Submissions S."/>
        </authorList>
    </citation>
    <scope>NUCLEOTIDE SEQUENCE [LARGE SCALE GENOMIC DNA]</scope>
    <source>
        <strain evidence="2">CPCC 202695</strain>
    </source>
</reference>
<proteinExistence type="predicted"/>
<dbReference type="AlphaFoldDB" id="A0A1H1Z6B7"/>
<dbReference type="EMBL" id="LT629755">
    <property type="protein sequence ID" value="SDT29375.1"/>
    <property type="molecule type" value="Genomic_DNA"/>
</dbReference>
<evidence type="ECO:0000313" key="1">
    <source>
        <dbReference type="EMBL" id="SDT29375.1"/>
    </source>
</evidence>